<dbReference type="PROSITE" id="PS00397">
    <property type="entry name" value="RECOMBINASES_1"/>
    <property type="match status" value="1"/>
</dbReference>
<keyword evidence="3" id="KW-0233">DNA recombination</keyword>
<dbReference type="RefSeq" id="WP_015907335.1">
    <property type="nucleotide sequence ID" value="NZ_FUZJ01000001.1"/>
</dbReference>
<dbReference type="InterPro" id="IPR041718">
    <property type="entry name" value="IS607_transposase-like"/>
</dbReference>
<feature type="domain" description="HTH merR-type" evidence="5">
    <location>
        <begin position="2"/>
        <end position="51"/>
    </location>
</feature>
<evidence type="ECO:0000259" key="6">
    <source>
        <dbReference type="PROSITE" id="PS51736"/>
    </source>
</evidence>
<dbReference type="InterPro" id="IPR006118">
    <property type="entry name" value="Recombinase_CS"/>
</dbReference>
<evidence type="ECO:0000256" key="4">
    <source>
        <dbReference type="PROSITE-ProRule" id="PRU10137"/>
    </source>
</evidence>
<protein>
    <submittedName>
        <fullName evidence="7">Predicted site-specific integrase-resolvase</fullName>
    </submittedName>
</protein>
<dbReference type="PANTHER" id="PTHR36172:SF1">
    <property type="entry name" value="RESOLVASE-RELATED"/>
    <property type="match status" value="1"/>
</dbReference>
<name>A0ABY1SAG6_CALBS</name>
<gene>
    <name evidence="7" type="ORF">SAMN05216240_2318</name>
</gene>
<dbReference type="InterPro" id="IPR006119">
    <property type="entry name" value="Resolv_N"/>
</dbReference>
<dbReference type="InterPro" id="IPR009061">
    <property type="entry name" value="DNA-bd_dom_put_sf"/>
</dbReference>
<dbReference type="Gene3D" id="3.40.50.1390">
    <property type="entry name" value="Resolvase, N-terminal catalytic domain"/>
    <property type="match status" value="1"/>
</dbReference>
<dbReference type="Proteomes" id="UP000196803">
    <property type="component" value="Unassembled WGS sequence"/>
</dbReference>
<evidence type="ECO:0000313" key="7">
    <source>
        <dbReference type="EMBL" id="SMR94879.1"/>
    </source>
</evidence>
<dbReference type="PANTHER" id="PTHR36172">
    <property type="match status" value="1"/>
</dbReference>
<dbReference type="Gene3D" id="1.10.287.2170">
    <property type="match status" value="1"/>
</dbReference>
<keyword evidence="2" id="KW-0238">DNA-binding</keyword>
<evidence type="ECO:0000256" key="1">
    <source>
        <dbReference type="ARBA" id="ARBA00022908"/>
    </source>
</evidence>
<proteinExistence type="predicted"/>
<evidence type="ECO:0000313" key="8">
    <source>
        <dbReference type="Proteomes" id="UP000196803"/>
    </source>
</evidence>
<dbReference type="SUPFAM" id="SSF46955">
    <property type="entry name" value="Putative DNA-binding domain"/>
    <property type="match status" value="1"/>
</dbReference>
<dbReference type="InterPro" id="IPR000551">
    <property type="entry name" value="MerR-type_HTH_dom"/>
</dbReference>
<comment type="caution">
    <text evidence="7">The sequence shown here is derived from an EMBL/GenBank/DDBJ whole genome shotgun (WGS) entry which is preliminary data.</text>
</comment>
<dbReference type="CDD" id="cd03769">
    <property type="entry name" value="SR_IS607_transposase_like"/>
    <property type="match status" value="1"/>
</dbReference>
<dbReference type="PROSITE" id="PS51736">
    <property type="entry name" value="RECOMBINASES_3"/>
    <property type="match status" value="1"/>
</dbReference>
<feature type="active site" description="O-(5'-phospho-DNA)-serine intermediate" evidence="4">
    <location>
        <position position="67"/>
    </location>
</feature>
<dbReference type="InterPro" id="IPR048046">
    <property type="entry name" value="Transpos_IS607"/>
</dbReference>
<dbReference type="NCBIfam" id="NF033518">
    <property type="entry name" value="transpos_IS607"/>
    <property type="match status" value="1"/>
</dbReference>
<dbReference type="Gene3D" id="1.10.1660.10">
    <property type="match status" value="1"/>
</dbReference>
<dbReference type="InterPro" id="IPR036162">
    <property type="entry name" value="Resolvase-like_N_sf"/>
</dbReference>
<sequence>MLLSVQKVKEIYSICRRTLINWEKEGLITPLRTPKGRRRYKKEDIEKLLGMIKEKPKPTVVLYARVSTKKQEEYLKNQIRRLEEYAKSQGWQYEVISEIASKVDENRRGLLKLLNKIKRGEVTKVVIEYPDRLARFGFEYLKFFMESFGVELVVLNGRENEEDINRELAEDLIAIVTSFAARIYGQRGAKRHGNSSGEVSVR</sequence>
<dbReference type="Pfam" id="PF13411">
    <property type="entry name" value="MerR_1"/>
    <property type="match status" value="1"/>
</dbReference>
<dbReference type="SMART" id="SM00857">
    <property type="entry name" value="Resolvase"/>
    <property type="match status" value="1"/>
</dbReference>
<keyword evidence="8" id="KW-1185">Reference proteome</keyword>
<evidence type="ECO:0000256" key="3">
    <source>
        <dbReference type="ARBA" id="ARBA00023172"/>
    </source>
</evidence>
<accession>A0ABY1SAG6</accession>
<dbReference type="GeneID" id="31772140"/>
<dbReference type="Pfam" id="PF00239">
    <property type="entry name" value="Resolvase"/>
    <property type="match status" value="1"/>
</dbReference>
<dbReference type="InterPro" id="IPR051491">
    <property type="entry name" value="Recombinase/Transposase-rel"/>
</dbReference>
<dbReference type="SUPFAM" id="SSF53041">
    <property type="entry name" value="Resolvase-like"/>
    <property type="match status" value="1"/>
</dbReference>
<evidence type="ECO:0000256" key="2">
    <source>
        <dbReference type="ARBA" id="ARBA00023125"/>
    </source>
</evidence>
<reference evidence="7 8" key="1">
    <citation type="submission" date="2017-05" db="EMBL/GenBank/DDBJ databases">
        <authorList>
            <person name="Varghese N."/>
            <person name="Submissions S."/>
        </authorList>
    </citation>
    <scope>NUCLEOTIDE SEQUENCE [LARGE SCALE GENOMIC DNA]</scope>
    <source>
        <strain evidence="7 8">MACB1020</strain>
    </source>
</reference>
<evidence type="ECO:0000259" key="5">
    <source>
        <dbReference type="PROSITE" id="PS50937"/>
    </source>
</evidence>
<organism evidence="7 8">
    <name type="scientific">Caldicellulosiruptor bescii</name>
    <name type="common">Anaerocellum thermophilum</name>
    <dbReference type="NCBI Taxonomy" id="31899"/>
    <lineage>
        <taxon>Bacteria</taxon>
        <taxon>Bacillati</taxon>
        <taxon>Bacillota</taxon>
        <taxon>Bacillota incertae sedis</taxon>
        <taxon>Caldicellulosiruptorales</taxon>
        <taxon>Caldicellulosiruptoraceae</taxon>
        <taxon>Caldicellulosiruptor</taxon>
    </lineage>
</organism>
<feature type="domain" description="Resolvase/invertase-type recombinase catalytic" evidence="6">
    <location>
        <begin position="59"/>
        <end position="202"/>
    </location>
</feature>
<dbReference type="EMBL" id="FXXC01000001">
    <property type="protein sequence ID" value="SMR94879.1"/>
    <property type="molecule type" value="Genomic_DNA"/>
</dbReference>
<dbReference type="PROSITE" id="PS50937">
    <property type="entry name" value="HTH_MERR_2"/>
    <property type="match status" value="1"/>
</dbReference>
<keyword evidence="1" id="KW-0229">DNA integration</keyword>